<evidence type="ECO:0000313" key="1">
    <source>
        <dbReference type="EMBL" id="RQH24875.1"/>
    </source>
</evidence>
<organism evidence="1 2">
    <name type="scientific">Okeania hirsuta</name>
    <dbReference type="NCBI Taxonomy" id="1458930"/>
    <lineage>
        <taxon>Bacteria</taxon>
        <taxon>Bacillati</taxon>
        <taxon>Cyanobacteriota</taxon>
        <taxon>Cyanophyceae</taxon>
        <taxon>Oscillatoriophycideae</taxon>
        <taxon>Oscillatoriales</taxon>
        <taxon>Microcoleaceae</taxon>
        <taxon>Okeania</taxon>
    </lineage>
</organism>
<keyword evidence="2" id="KW-1185">Reference proteome</keyword>
<evidence type="ECO:0000313" key="2">
    <source>
        <dbReference type="Proteomes" id="UP000269154"/>
    </source>
</evidence>
<dbReference type="Proteomes" id="UP000269154">
    <property type="component" value="Unassembled WGS sequence"/>
</dbReference>
<dbReference type="EMBL" id="RCBY01000318">
    <property type="protein sequence ID" value="RQH24875.1"/>
    <property type="molecule type" value="Genomic_DNA"/>
</dbReference>
<reference evidence="1 2" key="1">
    <citation type="journal article" date="2018" name="ACS Chem. Biol.">
        <title>Ketoreductase domain dysfunction expands chemodiversity: malyngamide biosynthesis in the cyanobacterium Okeania hirsuta.</title>
        <authorList>
            <person name="Moss N.A."/>
            <person name="Leao T."/>
            <person name="Rankin M."/>
            <person name="McCullough T.M."/>
            <person name="Qu P."/>
            <person name="Korobeynikov A."/>
            <person name="Smith J.L."/>
            <person name="Gerwick L."/>
            <person name="Gerwick W.H."/>
        </authorList>
    </citation>
    <scope>NUCLEOTIDE SEQUENCE [LARGE SCALE GENOMIC DNA]</scope>
    <source>
        <strain evidence="1 2">PAB10Feb10-1</strain>
    </source>
</reference>
<sequence length="59" mass="6658">MGYIKITVNSGDKEAADNYQYAVQELAPRLLSFENQLNNILVGLPVQESTQSRRILHLP</sequence>
<protein>
    <submittedName>
        <fullName evidence="1">Uncharacterized protein</fullName>
    </submittedName>
</protein>
<comment type="caution">
    <text evidence="1">The sequence shown here is derived from an EMBL/GenBank/DDBJ whole genome shotgun (WGS) entry which is preliminary data.</text>
</comment>
<gene>
    <name evidence="1" type="ORF">D5R40_29745</name>
</gene>
<proteinExistence type="predicted"/>
<name>A0A3N6R9W6_9CYAN</name>
<accession>A0A3N6R9W6</accession>
<dbReference type="AlphaFoldDB" id="A0A3N6R9W6"/>